<evidence type="ECO:0000313" key="11">
    <source>
        <dbReference type="EMBL" id="KXB74366.1"/>
    </source>
</evidence>
<comment type="subcellular location">
    <subcellularLocation>
        <location evidence="1 8">Cytoplasm</location>
    </subcellularLocation>
</comment>
<dbReference type="InterPro" id="IPR011063">
    <property type="entry name" value="TilS/TtcA_N"/>
</dbReference>
<dbReference type="CDD" id="cd01992">
    <property type="entry name" value="TilS_N"/>
    <property type="match status" value="1"/>
</dbReference>
<dbReference type="SMART" id="SM00977">
    <property type="entry name" value="TilS_C"/>
    <property type="match status" value="1"/>
</dbReference>
<keyword evidence="2 8" id="KW-0963">Cytoplasm</keyword>
<dbReference type="EC" id="6.3.4.19" evidence="8"/>
<feature type="domain" description="Lysidine-tRNA(Ile) synthetase C-terminal" evidence="10">
    <location>
        <begin position="377"/>
        <end position="449"/>
    </location>
</feature>
<keyword evidence="9" id="KW-0812">Transmembrane</keyword>
<evidence type="ECO:0000256" key="8">
    <source>
        <dbReference type="HAMAP-Rule" id="MF_01161"/>
    </source>
</evidence>
<dbReference type="GO" id="GO:0006400">
    <property type="term" value="P:tRNA modification"/>
    <property type="evidence" value="ECO:0007669"/>
    <property type="project" value="UniProtKB-UniRule"/>
</dbReference>
<keyword evidence="12" id="KW-1185">Reference proteome</keyword>
<evidence type="ECO:0000256" key="5">
    <source>
        <dbReference type="ARBA" id="ARBA00022741"/>
    </source>
</evidence>
<dbReference type="HAMAP" id="MF_01161">
    <property type="entry name" value="tRNA_Ile_lys_synt"/>
    <property type="match status" value="1"/>
</dbReference>
<keyword evidence="3 8" id="KW-0436">Ligase</keyword>
<dbReference type="InterPro" id="IPR012796">
    <property type="entry name" value="Lysidine-tRNA-synth_C"/>
</dbReference>
<dbReference type="GO" id="GO:0005737">
    <property type="term" value="C:cytoplasm"/>
    <property type="evidence" value="ECO:0007669"/>
    <property type="project" value="UniProtKB-SubCell"/>
</dbReference>
<evidence type="ECO:0000256" key="3">
    <source>
        <dbReference type="ARBA" id="ARBA00022598"/>
    </source>
</evidence>
<keyword evidence="9" id="KW-0472">Membrane</keyword>
<sequence length="453" mass="51496">MRSLLEAQVATTIQEHRLIDSATQRIYIAISGGADSVALLMAMLALGYGERLEALHCNFTLRGEESDCDEAFVRELCTKLSVPLQIKHFDTRNYAEEKGISIEMAARELRYQWFLSFTEGSEGKKVVAVAHNADDQVETLLLNLSMGTGIRGLSGMPFIKQAEGIIRPLQGTPRALILDYLSALGQSYREDSSNSDIRYKRNLIRHQLIPLFEELNPSFRETTYRMIEHLRSTEALYMEVIERYRSELLSPDGLDYKPLGTHPERTTILFELLRPYGFQRPVVEELSKHLPEGTAGAKFYSPTHLLIHGVQLLELLPREEGAAVSLSIDISQDGQCALPFGGELHWELLSLSALKGGYRTPREVAVFDYDRLESQRLTIRSRREGDTLRPFGMSGKKLLRRILIDGKFSHRARREALLLCREEAPIWLIGHMVDRTFALSDTTQTVLRFTYHK</sequence>
<dbReference type="Proteomes" id="UP000070224">
    <property type="component" value="Unassembled WGS sequence"/>
</dbReference>
<evidence type="ECO:0000313" key="12">
    <source>
        <dbReference type="Proteomes" id="UP000070224"/>
    </source>
</evidence>
<gene>
    <name evidence="8" type="primary">tilS</name>
    <name evidence="11" type="ORF">HMPREF3185_01767</name>
</gene>
<keyword evidence="6 8" id="KW-0067">ATP-binding</keyword>
<reference evidence="12" key="1">
    <citation type="submission" date="2016-01" db="EMBL/GenBank/DDBJ databases">
        <authorList>
            <person name="Mitreva M."/>
            <person name="Pepin K.H."/>
            <person name="Mihindukulasuriya K.A."/>
            <person name="Fulton R."/>
            <person name="Fronick C."/>
            <person name="O'Laughlin M."/>
            <person name="Miner T."/>
            <person name="Herter B."/>
            <person name="Rosa B.A."/>
            <person name="Cordes M."/>
            <person name="Tomlinson C."/>
            <person name="Wollam A."/>
            <person name="Palsikar V.B."/>
            <person name="Mardis E.R."/>
            <person name="Wilson R.K."/>
        </authorList>
    </citation>
    <scope>NUCLEOTIDE SEQUENCE [LARGE SCALE GENOMIC DNA]</scope>
    <source>
        <strain evidence="12">KA00683</strain>
    </source>
</reference>
<proteinExistence type="inferred from homology"/>
<dbReference type="STRING" id="322095.HMPREF3185_01767"/>
<evidence type="ECO:0000256" key="2">
    <source>
        <dbReference type="ARBA" id="ARBA00022490"/>
    </source>
</evidence>
<dbReference type="OrthoDB" id="9807403at2"/>
<comment type="domain">
    <text evidence="8">The N-terminal region contains the highly conserved SGGXDS motif, predicted to be a P-loop motif involved in ATP binding.</text>
</comment>
<keyword evidence="9" id="KW-1133">Transmembrane helix</keyword>
<dbReference type="Pfam" id="PF01171">
    <property type="entry name" value="ATP_bind_3"/>
    <property type="match status" value="1"/>
</dbReference>
<dbReference type="GO" id="GO:0032267">
    <property type="term" value="F:tRNA(Ile)-lysidine synthase activity"/>
    <property type="evidence" value="ECO:0007669"/>
    <property type="project" value="UniProtKB-EC"/>
</dbReference>
<accession>A0A134B350</accession>
<feature type="transmembrane region" description="Helical" evidence="9">
    <location>
        <begin position="26"/>
        <end position="48"/>
    </location>
</feature>
<dbReference type="GO" id="GO:0005524">
    <property type="term" value="F:ATP binding"/>
    <property type="evidence" value="ECO:0007669"/>
    <property type="project" value="UniProtKB-UniRule"/>
</dbReference>
<dbReference type="Gene3D" id="3.40.50.620">
    <property type="entry name" value="HUPs"/>
    <property type="match status" value="1"/>
</dbReference>
<dbReference type="AlphaFoldDB" id="A0A134B350"/>
<dbReference type="InterPro" id="IPR012795">
    <property type="entry name" value="tRNA_Ile_lys_synt_N"/>
</dbReference>
<dbReference type="NCBIfam" id="TIGR02432">
    <property type="entry name" value="lysidine_TilS_N"/>
    <property type="match status" value="1"/>
</dbReference>
<comment type="caution">
    <text evidence="11">The sequence shown here is derived from an EMBL/GenBank/DDBJ whole genome shotgun (WGS) entry which is preliminary data.</text>
</comment>
<organism evidence="11 12">
    <name type="scientific">Porphyromonas somerae</name>
    <dbReference type="NCBI Taxonomy" id="322095"/>
    <lineage>
        <taxon>Bacteria</taxon>
        <taxon>Pseudomonadati</taxon>
        <taxon>Bacteroidota</taxon>
        <taxon>Bacteroidia</taxon>
        <taxon>Bacteroidales</taxon>
        <taxon>Porphyromonadaceae</taxon>
        <taxon>Porphyromonas</taxon>
    </lineage>
</organism>
<evidence type="ECO:0000256" key="4">
    <source>
        <dbReference type="ARBA" id="ARBA00022694"/>
    </source>
</evidence>
<dbReference type="SUPFAM" id="SSF52402">
    <property type="entry name" value="Adenine nucleotide alpha hydrolases-like"/>
    <property type="match status" value="1"/>
</dbReference>
<dbReference type="NCBIfam" id="TIGR02433">
    <property type="entry name" value="lysidine_TilS_C"/>
    <property type="match status" value="1"/>
</dbReference>
<name>A0A134B350_9PORP</name>
<comment type="function">
    <text evidence="8">Ligates lysine onto the cytidine present at position 34 of the AUA codon-specific tRNA(Ile) that contains the anticodon CAU, in an ATP-dependent manner. Cytidine is converted to lysidine, thus changing the amino acid specificity of the tRNA from methionine to isoleucine.</text>
</comment>
<dbReference type="InterPro" id="IPR012094">
    <property type="entry name" value="tRNA_Ile_lys_synt"/>
</dbReference>
<dbReference type="PATRIC" id="fig|322095.3.peg.1742"/>
<dbReference type="InterPro" id="IPR014729">
    <property type="entry name" value="Rossmann-like_a/b/a_fold"/>
</dbReference>
<dbReference type="PANTHER" id="PTHR43033">
    <property type="entry name" value="TRNA(ILE)-LYSIDINE SYNTHASE-RELATED"/>
    <property type="match status" value="1"/>
</dbReference>
<dbReference type="Pfam" id="PF11734">
    <property type="entry name" value="TilS_C"/>
    <property type="match status" value="1"/>
</dbReference>
<evidence type="ECO:0000256" key="9">
    <source>
        <dbReference type="SAM" id="Phobius"/>
    </source>
</evidence>
<evidence type="ECO:0000256" key="7">
    <source>
        <dbReference type="ARBA" id="ARBA00048539"/>
    </source>
</evidence>
<evidence type="ECO:0000256" key="6">
    <source>
        <dbReference type="ARBA" id="ARBA00022840"/>
    </source>
</evidence>
<dbReference type="EMBL" id="LSDK01000124">
    <property type="protein sequence ID" value="KXB74366.1"/>
    <property type="molecule type" value="Genomic_DNA"/>
</dbReference>
<dbReference type="PANTHER" id="PTHR43033:SF1">
    <property type="entry name" value="TRNA(ILE)-LYSIDINE SYNTHASE-RELATED"/>
    <property type="match status" value="1"/>
</dbReference>
<keyword evidence="4 8" id="KW-0819">tRNA processing</keyword>
<protein>
    <recommendedName>
        <fullName evidence="8">tRNA(Ile)-lysidine synthase</fullName>
        <ecNumber evidence="8">6.3.4.19</ecNumber>
    </recommendedName>
    <alternativeName>
        <fullName evidence="8">tRNA(Ile)-2-lysyl-cytidine synthase</fullName>
    </alternativeName>
    <alternativeName>
        <fullName evidence="8">tRNA(Ile)-lysidine synthetase</fullName>
    </alternativeName>
</protein>
<dbReference type="RefSeq" id="WP_060935860.1">
    <property type="nucleotide sequence ID" value="NZ_KQ960462.1"/>
</dbReference>
<comment type="catalytic activity">
    <reaction evidence="7 8">
        <text>cytidine(34) in tRNA(Ile2) + L-lysine + ATP = lysidine(34) in tRNA(Ile2) + AMP + diphosphate + H(+)</text>
        <dbReference type="Rhea" id="RHEA:43744"/>
        <dbReference type="Rhea" id="RHEA-COMP:10625"/>
        <dbReference type="Rhea" id="RHEA-COMP:10670"/>
        <dbReference type="ChEBI" id="CHEBI:15378"/>
        <dbReference type="ChEBI" id="CHEBI:30616"/>
        <dbReference type="ChEBI" id="CHEBI:32551"/>
        <dbReference type="ChEBI" id="CHEBI:33019"/>
        <dbReference type="ChEBI" id="CHEBI:82748"/>
        <dbReference type="ChEBI" id="CHEBI:83665"/>
        <dbReference type="ChEBI" id="CHEBI:456215"/>
        <dbReference type="EC" id="6.3.4.19"/>
    </reaction>
</comment>
<evidence type="ECO:0000256" key="1">
    <source>
        <dbReference type="ARBA" id="ARBA00004496"/>
    </source>
</evidence>
<keyword evidence="5 8" id="KW-0547">Nucleotide-binding</keyword>
<feature type="binding site" evidence="8">
    <location>
        <begin position="31"/>
        <end position="36"/>
    </location>
    <ligand>
        <name>ATP</name>
        <dbReference type="ChEBI" id="CHEBI:30616"/>
    </ligand>
</feature>
<evidence type="ECO:0000259" key="10">
    <source>
        <dbReference type="SMART" id="SM00977"/>
    </source>
</evidence>
<comment type="similarity">
    <text evidence="8">Belongs to the tRNA(Ile)-lysidine synthase family.</text>
</comment>
<dbReference type="SUPFAM" id="SSF56037">
    <property type="entry name" value="PheT/TilS domain"/>
    <property type="match status" value="1"/>
</dbReference>